<evidence type="ECO:0000256" key="5">
    <source>
        <dbReference type="ARBA" id="ARBA00022989"/>
    </source>
</evidence>
<feature type="domain" description="ABC transmembrane type-1" evidence="8">
    <location>
        <begin position="86"/>
        <end position="277"/>
    </location>
</feature>
<dbReference type="GO" id="GO:0005886">
    <property type="term" value="C:plasma membrane"/>
    <property type="evidence" value="ECO:0007669"/>
    <property type="project" value="UniProtKB-SubCell"/>
</dbReference>
<evidence type="ECO:0000313" key="9">
    <source>
        <dbReference type="EMBL" id="GHA21325.1"/>
    </source>
</evidence>
<dbReference type="PANTHER" id="PTHR43744">
    <property type="entry name" value="ABC TRANSPORTER PERMEASE PROTEIN MG189-RELATED-RELATED"/>
    <property type="match status" value="1"/>
</dbReference>
<feature type="transmembrane region" description="Helical" evidence="7">
    <location>
        <begin position="26"/>
        <end position="51"/>
    </location>
</feature>
<evidence type="ECO:0000313" key="10">
    <source>
        <dbReference type="Proteomes" id="UP000646579"/>
    </source>
</evidence>
<evidence type="ECO:0000259" key="8">
    <source>
        <dbReference type="PROSITE" id="PS50928"/>
    </source>
</evidence>
<evidence type="ECO:0000256" key="1">
    <source>
        <dbReference type="ARBA" id="ARBA00004651"/>
    </source>
</evidence>
<protein>
    <submittedName>
        <fullName evidence="9">Sugar ABC transporter permease</fullName>
    </submittedName>
</protein>
<evidence type="ECO:0000256" key="2">
    <source>
        <dbReference type="ARBA" id="ARBA00022448"/>
    </source>
</evidence>
<dbReference type="PROSITE" id="PS50928">
    <property type="entry name" value="ABC_TM1"/>
    <property type="match status" value="1"/>
</dbReference>
<dbReference type="AlphaFoldDB" id="A0A918VR68"/>
<feature type="transmembrane region" description="Helical" evidence="7">
    <location>
        <begin position="198"/>
        <end position="220"/>
    </location>
</feature>
<keyword evidence="2 7" id="KW-0813">Transport</keyword>
<dbReference type="GO" id="GO:0055085">
    <property type="term" value="P:transmembrane transport"/>
    <property type="evidence" value="ECO:0007669"/>
    <property type="project" value="InterPro"/>
</dbReference>
<keyword evidence="3" id="KW-1003">Cell membrane</keyword>
<dbReference type="CDD" id="cd06261">
    <property type="entry name" value="TM_PBP2"/>
    <property type="match status" value="1"/>
</dbReference>
<feature type="transmembrane region" description="Helical" evidence="7">
    <location>
        <begin position="123"/>
        <end position="143"/>
    </location>
</feature>
<keyword evidence="6 7" id="KW-0472">Membrane</keyword>
<dbReference type="EMBL" id="BMZE01000002">
    <property type="protein sequence ID" value="GHA21325.1"/>
    <property type="molecule type" value="Genomic_DNA"/>
</dbReference>
<dbReference type="Pfam" id="PF00528">
    <property type="entry name" value="BPD_transp_1"/>
    <property type="match status" value="1"/>
</dbReference>
<dbReference type="Gene3D" id="1.10.3720.10">
    <property type="entry name" value="MetI-like"/>
    <property type="match status" value="1"/>
</dbReference>
<comment type="caution">
    <text evidence="9">The sequence shown here is derived from an EMBL/GenBank/DDBJ whole genome shotgun (WGS) entry which is preliminary data.</text>
</comment>
<comment type="subcellular location">
    <subcellularLocation>
        <location evidence="1 7">Cell membrane</location>
        <topology evidence="1 7">Multi-pass membrane protein</topology>
    </subcellularLocation>
</comment>
<sequence>MTDATASTRPPIGAETGRTVSFEAKLYLYTSLFVVAAIIIIPLLMTALGGFKTLGELRSNPFGLPSEWQWSNYADILFSQRYWLQMGNSLLIAAFTVFLTLMFASMAAFTFAHVKFFGSGYLLNYFLIGLMFPAATGILPLFIRIRDLGLLDTYWGVILPQVAFGLGMSILLFRNYFRNLPGELFDAAFVDGAGYLRFFWLITLPLSRPIIATVGIIAFVQSWNSYILPLIMLNSEDKYPWPLGIMVYRGEFSTDWQLILAFITLTILPTVIVFFAAQKHIIAGLTAGAVK</sequence>
<evidence type="ECO:0000256" key="6">
    <source>
        <dbReference type="ARBA" id="ARBA00023136"/>
    </source>
</evidence>
<organism evidence="9 10">
    <name type="scientific">Devosia pacifica</name>
    <dbReference type="NCBI Taxonomy" id="1335967"/>
    <lineage>
        <taxon>Bacteria</taxon>
        <taxon>Pseudomonadati</taxon>
        <taxon>Pseudomonadota</taxon>
        <taxon>Alphaproteobacteria</taxon>
        <taxon>Hyphomicrobiales</taxon>
        <taxon>Devosiaceae</taxon>
        <taxon>Devosia</taxon>
    </lineage>
</organism>
<accession>A0A918VR68</accession>
<feature type="transmembrane region" description="Helical" evidence="7">
    <location>
        <begin position="155"/>
        <end position="177"/>
    </location>
</feature>
<keyword evidence="4 7" id="KW-0812">Transmembrane</keyword>
<evidence type="ECO:0000256" key="3">
    <source>
        <dbReference type="ARBA" id="ARBA00022475"/>
    </source>
</evidence>
<proteinExistence type="inferred from homology"/>
<dbReference type="PANTHER" id="PTHR43744:SF12">
    <property type="entry name" value="ABC TRANSPORTER PERMEASE PROTEIN MG189-RELATED"/>
    <property type="match status" value="1"/>
</dbReference>
<dbReference type="InterPro" id="IPR000515">
    <property type="entry name" value="MetI-like"/>
</dbReference>
<comment type="similarity">
    <text evidence="7">Belongs to the binding-protein-dependent transport system permease family.</text>
</comment>
<reference evidence="9" key="2">
    <citation type="submission" date="2020-09" db="EMBL/GenBank/DDBJ databases">
        <authorList>
            <person name="Sun Q."/>
            <person name="Kim S."/>
        </authorList>
    </citation>
    <scope>NUCLEOTIDE SEQUENCE</scope>
    <source>
        <strain evidence="9">KCTC 32437</strain>
    </source>
</reference>
<dbReference type="SUPFAM" id="SSF161098">
    <property type="entry name" value="MetI-like"/>
    <property type="match status" value="1"/>
</dbReference>
<keyword evidence="10" id="KW-1185">Reference proteome</keyword>
<keyword evidence="5 7" id="KW-1133">Transmembrane helix</keyword>
<evidence type="ECO:0000256" key="4">
    <source>
        <dbReference type="ARBA" id="ARBA00022692"/>
    </source>
</evidence>
<dbReference type="Proteomes" id="UP000646579">
    <property type="component" value="Unassembled WGS sequence"/>
</dbReference>
<evidence type="ECO:0000256" key="7">
    <source>
        <dbReference type="RuleBase" id="RU363032"/>
    </source>
</evidence>
<reference evidence="9" key="1">
    <citation type="journal article" date="2014" name="Int. J. Syst. Evol. Microbiol.">
        <title>Complete genome sequence of Corynebacterium casei LMG S-19264T (=DSM 44701T), isolated from a smear-ripened cheese.</title>
        <authorList>
            <consortium name="US DOE Joint Genome Institute (JGI-PGF)"/>
            <person name="Walter F."/>
            <person name="Albersmeier A."/>
            <person name="Kalinowski J."/>
            <person name="Ruckert C."/>
        </authorList>
    </citation>
    <scope>NUCLEOTIDE SEQUENCE</scope>
    <source>
        <strain evidence="9">KCTC 32437</strain>
    </source>
</reference>
<feature type="transmembrane region" description="Helical" evidence="7">
    <location>
        <begin position="90"/>
        <end position="111"/>
    </location>
</feature>
<feature type="transmembrane region" description="Helical" evidence="7">
    <location>
        <begin position="256"/>
        <end position="277"/>
    </location>
</feature>
<name>A0A918VR68_9HYPH</name>
<gene>
    <name evidence="9" type="ORF">GCM10007989_15800</name>
</gene>
<dbReference type="RefSeq" id="WP_189425028.1">
    <property type="nucleotide sequence ID" value="NZ_BMZE01000002.1"/>
</dbReference>
<dbReference type="InterPro" id="IPR035906">
    <property type="entry name" value="MetI-like_sf"/>
</dbReference>